<comment type="caution">
    <text evidence="1">The sequence shown here is derived from an EMBL/GenBank/DDBJ whole genome shotgun (WGS) entry which is preliminary data.</text>
</comment>
<dbReference type="EMBL" id="JACHWZ010000001">
    <property type="protein sequence ID" value="MBB3059501.1"/>
    <property type="molecule type" value="Genomic_DNA"/>
</dbReference>
<protein>
    <submittedName>
        <fullName evidence="1">Uncharacterized protein</fullName>
    </submittedName>
</protein>
<evidence type="ECO:0000313" key="2">
    <source>
        <dbReference type="Proteomes" id="UP000535937"/>
    </source>
</evidence>
<sequence>MSNEKYAHQFKTMDDLRAIIKEFEGALARPTRNWSHPTLYRKRDVQEGDKLVQGVRKKDWLLSEDEKWVLPHNQMGLSFSSHWQHLKGVYKMKQKHNSGSPIHVYWVLEQADLPPGLKFESDHQKKGHYLLTVTEKILVHQLVAKLRWVADRMSVIKDAGENL</sequence>
<keyword evidence="2" id="KW-1185">Reference proteome</keyword>
<evidence type="ECO:0000313" key="1">
    <source>
        <dbReference type="EMBL" id="MBB3059501.1"/>
    </source>
</evidence>
<organism evidence="1 2">
    <name type="scientific">Microbulbifer rhizosphaerae</name>
    <dbReference type="NCBI Taxonomy" id="1562603"/>
    <lineage>
        <taxon>Bacteria</taxon>
        <taxon>Pseudomonadati</taxon>
        <taxon>Pseudomonadota</taxon>
        <taxon>Gammaproteobacteria</taxon>
        <taxon>Cellvibrionales</taxon>
        <taxon>Microbulbiferaceae</taxon>
        <taxon>Microbulbifer</taxon>
    </lineage>
</organism>
<reference evidence="1 2" key="1">
    <citation type="submission" date="2020-08" db="EMBL/GenBank/DDBJ databases">
        <title>Genomic Encyclopedia of Type Strains, Phase III (KMG-III): the genomes of soil and plant-associated and newly described type strains.</title>
        <authorList>
            <person name="Whitman W."/>
        </authorList>
    </citation>
    <scope>NUCLEOTIDE SEQUENCE [LARGE SCALE GENOMIC DNA]</scope>
    <source>
        <strain evidence="1 2">CECT 8799</strain>
    </source>
</reference>
<dbReference type="RefSeq" id="WP_183455937.1">
    <property type="nucleotide sequence ID" value="NZ_JACHWZ010000001.1"/>
</dbReference>
<name>A0A7W4Z7I0_9GAMM</name>
<gene>
    <name evidence="1" type="ORF">FHS09_000302</name>
</gene>
<dbReference type="AlphaFoldDB" id="A0A7W4Z7I0"/>
<dbReference type="Proteomes" id="UP000535937">
    <property type="component" value="Unassembled WGS sequence"/>
</dbReference>
<accession>A0A7W4Z7I0</accession>
<proteinExistence type="predicted"/>